<evidence type="ECO:0000313" key="1">
    <source>
        <dbReference type="EMBL" id="WOJ88776.1"/>
    </source>
</evidence>
<evidence type="ECO:0000313" key="2">
    <source>
        <dbReference type="Proteomes" id="UP001626536"/>
    </source>
</evidence>
<protein>
    <submittedName>
        <fullName evidence="1">Uncharacterized protein</fullName>
    </submittedName>
</protein>
<dbReference type="EMBL" id="CP136862">
    <property type="protein sequence ID" value="WOJ88776.1"/>
    <property type="molecule type" value="Genomic_DNA"/>
</dbReference>
<proteinExistence type="predicted"/>
<accession>A0ABZ0HPN2</accession>
<keyword evidence="2" id="KW-1185">Reference proteome</keyword>
<sequence>MAKPEEIERFLINAIKHRMLEGSGSLSGVATRDGVVEITFLGVTDDAHVLDTVSGAVLDLRLQLEVVPDLDVKIRRA</sequence>
<name>A0ABZ0HPN2_9HYPH</name>
<dbReference type="RefSeq" id="WP_407338213.1">
    <property type="nucleotide sequence ID" value="NZ_CP136862.1"/>
</dbReference>
<gene>
    <name evidence="1" type="ORF">RZS28_13265</name>
</gene>
<dbReference type="Proteomes" id="UP001626536">
    <property type="component" value="Chromosome"/>
</dbReference>
<reference evidence="1 2" key="1">
    <citation type="submission" date="2023-10" db="EMBL/GenBank/DDBJ databases">
        <title>Novel methanotroph of the genus Methylocapsa from a subarctic wetland.</title>
        <authorList>
            <person name="Belova S.E."/>
            <person name="Oshkin I.Y."/>
            <person name="Miroshnikov K."/>
            <person name="Dedysh S.N."/>
        </authorList>
    </citation>
    <scope>NUCLEOTIDE SEQUENCE [LARGE SCALE GENOMIC DNA]</scope>
    <source>
        <strain evidence="1 2">RX1</strain>
    </source>
</reference>
<organism evidence="1 2">
    <name type="scientific">Methylocapsa polymorpha</name>
    <dbReference type="NCBI Taxonomy" id="3080828"/>
    <lineage>
        <taxon>Bacteria</taxon>
        <taxon>Pseudomonadati</taxon>
        <taxon>Pseudomonadota</taxon>
        <taxon>Alphaproteobacteria</taxon>
        <taxon>Hyphomicrobiales</taxon>
        <taxon>Beijerinckiaceae</taxon>
        <taxon>Methylocapsa</taxon>
    </lineage>
</organism>